<keyword evidence="1" id="KW-0472">Membrane</keyword>
<name>A0AAI8ZQU9_YERFR</name>
<dbReference type="EMBL" id="CGCB01000010">
    <property type="protein sequence ID" value="CFQ99471.1"/>
    <property type="molecule type" value="Genomic_DNA"/>
</dbReference>
<evidence type="ECO:0000256" key="1">
    <source>
        <dbReference type="SAM" id="Phobius"/>
    </source>
</evidence>
<dbReference type="SUPFAM" id="SSF46894">
    <property type="entry name" value="C-terminal effector domain of the bipartite response regulators"/>
    <property type="match status" value="1"/>
</dbReference>
<dbReference type="RefSeq" id="WP_057644093.1">
    <property type="nucleotide sequence ID" value="NZ_CABMMF010000010.1"/>
</dbReference>
<organism evidence="2 3">
    <name type="scientific">Yersinia frederiksenii</name>
    <dbReference type="NCBI Taxonomy" id="29484"/>
    <lineage>
        <taxon>Bacteria</taxon>
        <taxon>Pseudomonadati</taxon>
        <taxon>Pseudomonadota</taxon>
        <taxon>Gammaproteobacteria</taxon>
        <taxon>Enterobacterales</taxon>
        <taxon>Yersiniaceae</taxon>
        <taxon>Yersinia</taxon>
    </lineage>
</organism>
<dbReference type="GO" id="GO:0003677">
    <property type="term" value="F:DNA binding"/>
    <property type="evidence" value="ECO:0007669"/>
    <property type="project" value="InterPro"/>
</dbReference>
<dbReference type="Proteomes" id="UP000046784">
    <property type="component" value="Unassembled WGS sequence"/>
</dbReference>
<keyword evidence="1" id="KW-0812">Transmembrane</keyword>
<evidence type="ECO:0000313" key="2">
    <source>
        <dbReference type="EMBL" id="CFQ99471.1"/>
    </source>
</evidence>
<accession>A0AAI8ZQU9</accession>
<proteinExistence type="predicted"/>
<reference evidence="2 3" key="1">
    <citation type="submission" date="2015-03" db="EMBL/GenBank/DDBJ databases">
        <authorList>
            <consortium name="Pathogen Informatics"/>
            <person name="Murphy D."/>
        </authorList>
    </citation>
    <scope>NUCLEOTIDE SEQUENCE [LARGE SCALE GENOMIC DNA]</scope>
    <source>
        <strain evidence="2 3">3400/83</strain>
    </source>
</reference>
<dbReference type="InterPro" id="IPR036388">
    <property type="entry name" value="WH-like_DNA-bd_sf"/>
</dbReference>
<evidence type="ECO:0000313" key="3">
    <source>
        <dbReference type="Proteomes" id="UP000046784"/>
    </source>
</evidence>
<keyword evidence="1" id="KW-1133">Transmembrane helix</keyword>
<dbReference type="Gene3D" id="1.10.10.10">
    <property type="entry name" value="Winged helix-like DNA-binding domain superfamily/Winged helix DNA-binding domain"/>
    <property type="match status" value="1"/>
</dbReference>
<dbReference type="GO" id="GO:0006355">
    <property type="term" value="P:regulation of DNA-templated transcription"/>
    <property type="evidence" value="ECO:0007669"/>
    <property type="project" value="InterPro"/>
</dbReference>
<sequence>MVNDQTNSCITVLCEDVIFNPLKRTLSRENNTISLSESESCLLKMLLENTCSKREVMYEIWEKRGVIVTESSYYKLVRQLRSSFKKASLDEGLITTLPRIGILYTGTKKTHIAHKASIETTQRNNTPQRSIIDKAITFGTFAIAAGFSFLYVLTVG</sequence>
<dbReference type="AlphaFoldDB" id="A0AAI8ZQU9"/>
<gene>
    <name evidence="2" type="ORF">ERS008524_01962</name>
</gene>
<comment type="caution">
    <text evidence="2">The sequence shown here is derived from an EMBL/GenBank/DDBJ whole genome shotgun (WGS) entry which is preliminary data.</text>
</comment>
<feature type="transmembrane region" description="Helical" evidence="1">
    <location>
        <begin position="135"/>
        <end position="153"/>
    </location>
</feature>
<dbReference type="InterPro" id="IPR016032">
    <property type="entry name" value="Sig_transdc_resp-reg_C-effctor"/>
</dbReference>
<protein>
    <submittedName>
        <fullName evidence="2">Transcriptional regulator CadC</fullName>
    </submittedName>
</protein>